<sequence>MFWDDDKIKDLIAGVTPWTRNEYRQRQVKLGIRDIKMVAAGPGQNEKLSKATGQPTSRKPGWLRGWLGPSKAISASGETAPLTQVVTADAVGGVGGNGRAAGTTLSVPHSTESQTSRPGGSPRDPAGGIGPARGTVATPNQQQESDQVAASTTTQGTGA</sequence>
<dbReference type="InParanoid" id="A0A3N4KBG7"/>
<gene>
    <name evidence="2" type="ORF">P167DRAFT_540624</name>
</gene>
<dbReference type="EMBL" id="ML119233">
    <property type="protein sequence ID" value="RPB06709.1"/>
    <property type="molecule type" value="Genomic_DNA"/>
</dbReference>
<feature type="compositionally biased region" description="Polar residues" evidence="1">
    <location>
        <begin position="105"/>
        <end position="118"/>
    </location>
</feature>
<dbReference type="AlphaFoldDB" id="A0A3N4KBG7"/>
<feature type="region of interest" description="Disordered" evidence="1">
    <location>
        <begin position="90"/>
        <end position="159"/>
    </location>
</feature>
<evidence type="ECO:0000256" key="1">
    <source>
        <dbReference type="SAM" id="MobiDB-lite"/>
    </source>
</evidence>
<dbReference type="Proteomes" id="UP000277580">
    <property type="component" value="Unassembled WGS sequence"/>
</dbReference>
<protein>
    <submittedName>
        <fullName evidence="2">Uncharacterized protein</fullName>
    </submittedName>
</protein>
<accession>A0A3N4KBG7</accession>
<organism evidence="2 3">
    <name type="scientific">Morchella conica CCBAS932</name>
    <dbReference type="NCBI Taxonomy" id="1392247"/>
    <lineage>
        <taxon>Eukaryota</taxon>
        <taxon>Fungi</taxon>
        <taxon>Dikarya</taxon>
        <taxon>Ascomycota</taxon>
        <taxon>Pezizomycotina</taxon>
        <taxon>Pezizomycetes</taxon>
        <taxon>Pezizales</taxon>
        <taxon>Morchellaceae</taxon>
        <taxon>Morchella</taxon>
    </lineage>
</organism>
<feature type="region of interest" description="Disordered" evidence="1">
    <location>
        <begin position="41"/>
        <end position="65"/>
    </location>
</feature>
<evidence type="ECO:0000313" key="2">
    <source>
        <dbReference type="EMBL" id="RPB06709.1"/>
    </source>
</evidence>
<feature type="compositionally biased region" description="Polar residues" evidence="1">
    <location>
        <begin position="137"/>
        <end position="159"/>
    </location>
</feature>
<proteinExistence type="predicted"/>
<reference evidence="2 3" key="1">
    <citation type="journal article" date="2018" name="Nat. Ecol. Evol.">
        <title>Pezizomycetes genomes reveal the molecular basis of ectomycorrhizal truffle lifestyle.</title>
        <authorList>
            <person name="Murat C."/>
            <person name="Payen T."/>
            <person name="Noel B."/>
            <person name="Kuo A."/>
            <person name="Morin E."/>
            <person name="Chen J."/>
            <person name="Kohler A."/>
            <person name="Krizsan K."/>
            <person name="Balestrini R."/>
            <person name="Da Silva C."/>
            <person name="Montanini B."/>
            <person name="Hainaut M."/>
            <person name="Levati E."/>
            <person name="Barry K.W."/>
            <person name="Belfiori B."/>
            <person name="Cichocki N."/>
            <person name="Clum A."/>
            <person name="Dockter R.B."/>
            <person name="Fauchery L."/>
            <person name="Guy J."/>
            <person name="Iotti M."/>
            <person name="Le Tacon F."/>
            <person name="Lindquist E.A."/>
            <person name="Lipzen A."/>
            <person name="Malagnac F."/>
            <person name="Mello A."/>
            <person name="Molinier V."/>
            <person name="Miyauchi S."/>
            <person name="Poulain J."/>
            <person name="Riccioni C."/>
            <person name="Rubini A."/>
            <person name="Sitrit Y."/>
            <person name="Splivallo R."/>
            <person name="Traeger S."/>
            <person name="Wang M."/>
            <person name="Zifcakova L."/>
            <person name="Wipf D."/>
            <person name="Zambonelli A."/>
            <person name="Paolocci F."/>
            <person name="Nowrousian M."/>
            <person name="Ottonello S."/>
            <person name="Baldrian P."/>
            <person name="Spatafora J.W."/>
            <person name="Henrissat B."/>
            <person name="Nagy L.G."/>
            <person name="Aury J.M."/>
            <person name="Wincker P."/>
            <person name="Grigoriev I.V."/>
            <person name="Bonfante P."/>
            <person name="Martin F.M."/>
        </authorList>
    </citation>
    <scope>NUCLEOTIDE SEQUENCE [LARGE SCALE GENOMIC DNA]</scope>
    <source>
        <strain evidence="2 3">CCBAS932</strain>
    </source>
</reference>
<keyword evidence="3" id="KW-1185">Reference proteome</keyword>
<evidence type="ECO:0000313" key="3">
    <source>
        <dbReference type="Proteomes" id="UP000277580"/>
    </source>
</evidence>
<name>A0A3N4KBG7_9PEZI</name>